<protein>
    <submittedName>
        <fullName evidence="3">Uncharacterized protein</fullName>
    </submittedName>
</protein>
<name>A0A8X6U9J2_NEPPI</name>
<gene>
    <name evidence="2" type="ORF">NPIL_302821</name>
    <name evidence="3" type="ORF">NPIL_579131</name>
</gene>
<feature type="compositionally biased region" description="Acidic residues" evidence="1">
    <location>
        <begin position="39"/>
        <end position="48"/>
    </location>
</feature>
<keyword evidence="4" id="KW-1185">Reference proteome</keyword>
<accession>A0A8X6U9J2</accession>
<evidence type="ECO:0000256" key="1">
    <source>
        <dbReference type="SAM" id="MobiDB-lite"/>
    </source>
</evidence>
<feature type="non-terminal residue" evidence="3">
    <location>
        <position position="48"/>
    </location>
</feature>
<proteinExistence type="predicted"/>
<evidence type="ECO:0000313" key="2">
    <source>
        <dbReference type="EMBL" id="GFT15798.1"/>
    </source>
</evidence>
<dbReference type="EMBL" id="BMAW01077520">
    <property type="protein sequence ID" value="GFU06761.1"/>
    <property type="molecule type" value="Genomic_DNA"/>
</dbReference>
<feature type="compositionally biased region" description="Polar residues" evidence="1">
    <location>
        <begin position="18"/>
        <end position="38"/>
    </location>
</feature>
<evidence type="ECO:0000313" key="3">
    <source>
        <dbReference type="EMBL" id="GFU06761.1"/>
    </source>
</evidence>
<feature type="region of interest" description="Disordered" evidence="1">
    <location>
        <begin position="1"/>
        <end position="48"/>
    </location>
</feature>
<sequence length="48" mass="5170">MHFVPTSSDEEREIDAVANSTTPVTTSANLDKNPTSNTESDDNDGFIV</sequence>
<comment type="caution">
    <text evidence="3">The sequence shown here is derived from an EMBL/GenBank/DDBJ whole genome shotgun (WGS) entry which is preliminary data.</text>
</comment>
<dbReference type="EMBL" id="BMAW01058351">
    <property type="protein sequence ID" value="GFT15798.1"/>
    <property type="molecule type" value="Genomic_DNA"/>
</dbReference>
<reference evidence="3" key="1">
    <citation type="submission" date="2020-08" db="EMBL/GenBank/DDBJ databases">
        <title>Multicomponent nature underlies the extraordinary mechanical properties of spider dragline silk.</title>
        <authorList>
            <person name="Kono N."/>
            <person name="Nakamura H."/>
            <person name="Mori M."/>
            <person name="Yoshida Y."/>
            <person name="Ohtoshi R."/>
            <person name="Malay A.D."/>
            <person name="Moran D.A.P."/>
            <person name="Tomita M."/>
            <person name="Numata K."/>
            <person name="Arakawa K."/>
        </authorList>
    </citation>
    <scope>NUCLEOTIDE SEQUENCE</scope>
</reference>
<organism evidence="3 4">
    <name type="scientific">Nephila pilipes</name>
    <name type="common">Giant wood spider</name>
    <name type="synonym">Nephila maculata</name>
    <dbReference type="NCBI Taxonomy" id="299642"/>
    <lineage>
        <taxon>Eukaryota</taxon>
        <taxon>Metazoa</taxon>
        <taxon>Ecdysozoa</taxon>
        <taxon>Arthropoda</taxon>
        <taxon>Chelicerata</taxon>
        <taxon>Arachnida</taxon>
        <taxon>Araneae</taxon>
        <taxon>Araneomorphae</taxon>
        <taxon>Entelegynae</taxon>
        <taxon>Araneoidea</taxon>
        <taxon>Nephilidae</taxon>
        <taxon>Nephila</taxon>
    </lineage>
</organism>
<evidence type="ECO:0000313" key="4">
    <source>
        <dbReference type="Proteomes" id="UP000887013"/>
    </source>
</evidence>
<dbReference type="AlphaFoldDB" id="A0A8X6U9J2"/>
<dbReference type="Proteomes" id="UP000887013">
    <property type="component" value="Unassembled WGS sequence"/>
</dbReference>